<evidence type="ECO:0000256" key="5">
    <source>
        <dbReference type="ARBA" id="ARBA00022692"/>
    </source>
</evidence>
<feature type="transmembrane region" description="Helical" evidence="14">
    <location>
        <begin position="389"/>
        <end position="419"/>
    </location>
</feature>
<name>A0ABD3SCJ4_9STRA</name>
<protein>
    <submittedName>
        <fullName evidence="15">Uncharacterized protein</fullName>
    </submittedName>
</protein>
<reference evidence="15 16" key="1">
    <citation type="submission" date="2024-10" db="EMBL/GenBank/DDBJ databases">
        <title>Updated reference genomes for cyclostephanoid diatoms.</title>
        <authorList>
            <person name="Roberts W.R."/>
            <person name="Alverson A.J."/>
        </authorList>
    </citation>
    <scope>NUCLEOTIDE SEQUENCE [LARGE SCALE GENOMIC DNA]</scope>
    <source>
        <strain evidence="15 16">AJA228-03</strain>
    </source>
</reference>
<evidence type="ECO:0000256" key="9">
    <source>
        <dbReference type="ARBA" id="ARBA00023173"/>
    </source>
</evidence>
<evidence type="ECO:0000256" key="13">
    <source>
        <dbReference type="SAM" id="MobiDB-lite"/>
    </source>
</evidence>
<evidence type="ECO:0000256" key="11">
    <source>
        <dbReference type="ARBA" id="ARBA00023214"/>
    </source>
</evidence>
<keyword evidence="16" id="KW-1185">Reference proteome</keyword>
<feature type="non-terminal residue" evidence="15">
    <location>
        <position position="1"/>
    </location>
</feature>
<accession>A0ABD3SCJ4</accession>
<dbReference type="PANTHER" id="PTHR12424">
    <property type="entry name" value="TWEETY-RELATED"/>
    <property type="match status" value="1"/>
</dbReference>
<gene>
    <name evidence="15" type="ORF">ACHAXA_005872</name>
</gene>
<organism evidence="15 16">
    <name type="scientific">Cyclostephanos tholiformis</name>
    <dbReference type="NCBI Taxonomy" id="382380"/>
    <lineage>
        <taxon>Eukaryota</taxon>
        <taxon>Sar</taxon>
        <taxon>Stramenopiles</taxon>
        <taxon>Ochrophyta</taxon>
        <taxon>Bacillariophyta</taxon>
        <taxon>Coscinodiscophyceae</taxon>
        <taxon>Thalassiosirophycidae</taxon>
        <taxon>Stephanodiscales</taxon>
        <taxon>Stephanodiscaceae</taxon>
        <taxon>Cyclostephanos</taxon>
    </lineage>
</organism>
<proteinExistence type="inferred from homology"/>
<evidence type="ECO:0000256" key="8">
    <source>
        <dbReference type="ARBA" id="ARBA00023136"/>
    </source>
</evidence>
<evidence type="ECO:0000313" key="15">
    <source>
        <dbReference type="EMBL" id="KAL3822239.1"/>
    </source>
</evidence>
<comment type="similarity">
    <text evidence="2">Belongs to the tweety family.</text>
</comment>
<keyword evidence="10" id="KW-0325">Glycoprotein</keyword>
<dbReference type="PANTHER" id="PTHR12424:SF19">
    <property type="entry name" value="INTEGRASE ZINC-BINDING DOMAIN-CONTAINING PROTEIN"/>
    <property type="match status" value="1"/>
</dbReference>
<keyword evidence="11" id="KW-0868">Chloride</keyword>
<keyword evidence="3" id="KW-0813">Transport</keyword>
<dbReference type="GO" id="GO:0005254">
    <property type="term" value="F:chloride channel activity"/>
    <property type="evidence" value="ECO:0007669"/>
    <property type="project" value="UniProtKB-KW"/>
</dbReference>
<keyword evidence="8 14" id="KW-0472">Membrane</keyword>
<evidence type="ECO:0000256" key="1">
    <source>
        <dbReference type="ARBA" id="ARBA00004651"/>
    </source>
</evidence>
<comment type="subcellular location">
    <subcellularLocation>
        <location evidence="1">Cell membrane</location>
        <topology evidence="1">Multi-pass membrane protein</topology>
    </subcellularLocation>
</comment>
<evidence type="ECO:0000313" key="16">
    <source>
        <dbReference type="Proteomes" id="UP001530377"/>
    </source>
</evidence>
<comment type="caution">
    <text evidence="15">The sequence shown here is derived from an EMBL/GenBank/DDBJ whole genome shotgun (WGS) entry which is preliminary data.</text>
</comment>
<sequence>TGSEGGKSDIKRIPVVENSPPAGARAADDGTMPSPRTRVDMIPAAIISTSASHRPYSEINILDPLEQYNGTPFTPKPYVPSKDVLELHDFPRFGHTNNIETFITGLDSNNTEMRNNYIWGVTAGAMLVFAIGMIWCMIIVGLKVAGTKRVGFLAGKLEHPEYDAAGEFSTVIEEYPLEASQPDGSAESLSLLGSDFDSPLIITNTIDADYEAVKVEEKFKKKVIAVRVTFVLSGLAMIVCGCLFYDKGIIAFGRSLDNISQSMQLVKETANHAKTMLENVILDTDQLILDYNNTKASIGGEFCKGHTPHAKKIREQADYLEEQIVVYKAPIEKNCNQAVDDLNQLIYVANHVILSITIAISIVIGVLIFTMLIVAYCSSKEVFNKCTKLATYAMVWPVFAFLLILFFIFALLFLVASIAGADFCYDPNSVMVWYLGGIDENANPNAELFLKFATYYVSGCQNQNKPNMTKLIDIIDVLVQVNAMTDYMRNVPISALSLLCGFTDAEASALHEGAGLMHNATHFLNQDVIDAQKLLECKSFNPIYTTLMYDAVCTEGVDGLAWIFLSSLLLVVFAMNLIMFRAALYPVKTPQSACNRGLGNPL</sequence>
<keyword evidence="12" id="KW-0407">Ion channel</keyword>
<feature type="transmembrane region" description="Helical" evidence="14">
    <location>
        <begin position="352"/>
        <end position="377"/>
    </location>
</feature>
<dbReference type="GO" id="GO:0005886">
    <property type="term" value="C:plasma membrane"/>
    <property type="evidence" value="ECO:0007669"/>
    <property type="project" value="UniProtKB-SubCell"/>
</dbReference>
<keyword evidence="7" id="KW-0406">Ion transport</keyword>
<feature type="region of interest" description="Disordered" evidence="13">
    <location>
        <begin position="1"/>
        <end position="35"/>
    </location>
</feature>
<keyword evidence="5 14" id="KW-0812">Transmembrane</keyword>
<dbReference type="EMBL" id="JALLPB020000070">
    <property type="protein sequence ID" value="KAL3822239.1"/>
    <property type="molecule type" value="Genomic_DNA"/>
</dbReference>
<keyword evidence="9" id="KW-0869">Chloride channel</keyword>
<feature type="transmembrane region" description="Helical" evidence="14">
    <location>
        <begin position="117"/>
        <end position="142"/>
    </location>
</feature>
<feature type="transmembrane region" description="Helical" evidence="14">
    <location>
        <begin position="559"/>
        <end position="580"/>
    </location>
</feature>
<keyword evidence="6 14" id="KW-1133">Transmembrane helix</keyword>
<evidence type="ECO:0000256" key="6">
    <source>
        <dbReference type="ARBA" id="ARBA00022989"/>
    </source>
</evidence>
<keyword evidence="4" id="KW-1003">Cell membrane</keyword>
<evidence type="ECO:0000256" key="12">
    <source>
        <dbReference type="ARBA" id="ARBA00023303"/>
    </source>
</evidence>
<dbReference type="GO" id="GO:0034707">
    <property type="term" value="C:chloride channel complex"/>
    <property type="evidence" value="ECO:0007669"/>
    <property type="project" value="UniProtKB-KW"/>
</dbReference>
<dbReference type="Proteomes" id="UP001530377">
    <property type="component" value="Unassembled WGS sequence"/>
</dbReference>
<feature type="compositionally biased region" description="Basic and acidic residues" evidence="13">
    <location>
        <begin position="1"/>
        <end position="14"/>
    </location>
</feature>
<evidence type="ECO:0000256" key="3">
    <source>
        <dbReference type="ARBA" id="ARBA00022448"/>
    </source>
</evidence>
<dbReference type="InterPro" id="IPR006990">
    <property type="entry name" value="Tweety"/>
</dbReference>
<feature type="transmembrane region" description="Helical" evidence="14">
    <location>
        <begin position="224"/>
        <end position="246"/>
    </location>
</feature>
<evidence type="ECO:0000256" key="7">
    <source>
        <dbReference type="ARBA" id="ARBA00023065"/>
    </source>
</evidence>
<evidence type="ECO:0000256" key="10">
    <source>
        <dbReference type="ARBA" id="ARBA00023180"/>
    </source>
</evidence>
<evidence type="ECO:0000256" key="14">
    <source>
        <dbReference type="SAM" id="Phobius"/>
    </source>
</evidence>
<dbReference type="AlphaFoldDB" id="A0ABD3SCJ4"/>
<evidence type="ECO:0000256" key="4">
    <source>
        <dbReference type="ARBA" id="ARBA00022475"/>
    </source>
</evidence>
<evidence type="ECO:0000256" key="2">
    <source>
        <dbReference type="ARBA" id="ARBA00009849"/>
    </source>
</evidence>